<feature type="domain" description="SseB protein N-terminal" evidence="1">
    <location>
        <begin position="8"/>
        <end position="115"/>
    </location>
</feature>
<evidence type="ECO:0000313" key="4">
    <source>
        <dbReference type="Proteomes" id="UP000599074"/>
    </source>
</evidence>
<name>A0A8J3WZT5_9ACTN</name>
<dbReference type="Pfam" id="PF07179">
    <property type="entry name" value="SseB"/>
    <property type="match status" value="1"/>
</dbReference>
<comment type="caution">
    <text evidence="3">The sequence shown here is derived from an EMBL/GenBank/DDBJ whole genome shotgun (WGS) entry which is preliminary data.</text>
</comment>
<organism evidence="3 4">
    <name type="scientific">Planosporangium mesophilum</name>
    <dbReference type="NCBI Taxonomy" id="689768"/>
    <lineage>
        <taxon>Bacteria</taxon>
        <taxon>Bacillati</taxon>
        <taxon>Actinomycetota</taxon>
        <taxon>Actinomycetes</taxon>
        <taxon>Micromonosporales</taxon>
        <taxon>Micromonosporaceae</taxon>
        <taxon>Planosporangium</taxon>
    </lineage>
</organism>
<dbReference type="InterPro" id="IPR027945">
    <property type="entry name" value="SseB_C"/>
</dbReference>
<dbReference type="InterPro" id="IPR009839">
    <property type="entry name" value="SseB_N"/>
</dbReference>
<gene>
    <name evidence="3" type="ORF">Pme01_22520</name>
</gene>
<dbReference type="Proteomes" id="UP000599074">
    <property type="component" value="Unassembled WGS sequence"/>
</dbReference>
<evidence type="ECO:0000259" key="1">
    <source>
        <dbReference type="Pfam" id="PF07179"/>
    </source>
</evidence>
<dbReference type="AlphaFoldDB" id="A0A8J3WZT5"/>
<reference evidence="3" key="1">
    <citation type="submission" date="2021-01" db="EMBL/GenBank/DDBJ databases">
        <title>Whole genome shotgun sequence of Planosporangium mesophilum NBRC 109066.</title>
        <authorList>
            <person name="Komaki H."/>
            <person name="Tamura T."/>
        </authorList>
    </citation>
    <scope>NUCLEOTIDE SEQUENCE</scope>
    <source>
        <strain evidence="3">NBRC 109066</strain>
    </source>
</reference>
<evidence type="ECO:0000313" key="3">
    <source>
        <dbReference type="EMBL" id="GII22655.1"/>
    </source>
</evidence>
<keyword evidence="4" id="KW-1185">Reference proteome</keyword>
<evidence type="ECO:0000259" key="2">
    <source>
        <dbReference type="Pfam" id="PF14581"/>
    </source>
</evidence>
<protein>
    <submittedName>
        <fullName evidence="3">Enhanced serine sensitivity protein SseB</fullName>
    </submittedName>
</protein>
<sequence length="233" mass="24205">MAFPANELESALAALGSGMGSPDQLLRALADNELWVPLPGGTGDGGEAQLPVMMLDGQPYVAVYTSAEQYARGAGQQVHMVVGGCALAGMLDERLGLAVNPGGEVGLPVRPDGVRTMRGGRTTVRAGQPVRLGAPAEEPRALLAALASAFERVPAVVEARRALAQMGDQPPGLLIGIRADQRVAGWRQAALAAVDAAASAEPMPLTVDTAFLDDPTDPITAWMLGNTEPFYQR</sequence>
<proteinExistence type="predicted"/>
<feature type="domain" description="SseB protein C-terminal" evidence="2">
    <location>
        <begin position="124"/>
        <end position="233"/>
    </location>
</feature>
<dbReference type="Pfam" id="PF14581">
    <property type="entry name" value="SseB_C"/>
    <property type="match status" value="1"/>
</dbReference>
<dbReference type="EMBL" id="BOON01000019">
    <property type="protein sequence ID" value="GII22655.1"/>
    <property type="molecule type" value="Genomic_DNA"/>
</dbReference>
<accession>A0A8J3WZT5</accession>